<comment type="similarity">
    <text evidence="4">Belongs to the NAD(P)-dependent epimerase/dehydratase family.</text>
</comment>
<evidence type="ECO:0000256" key="3">
    <source>
        <dbReference type="ARBA" id="ARBA00004947"/>
    </source>
</evidence>
<evidence type="ECO:0000313" key="14">
    <source>
        <dbReference type="Proteomes" id="UP001219037"/>
    </source>
</evidence>
<evidence type="ECO:0000256" key="7">
    <source>
        <dbReference type="ARBA" id="ARBA00023027"/>
    </source>
</evidence>
<comment type="catalytic activity">
    <reaction evidence="1">
        <text>UDP-alpha-D-glucose = UDP-alpha-D-galactose</text>
        <dbReference type="Rhea" id="RHEA:22168"/>
        <dbReference type="ChEBI" id="CHEBI:58885"/>
        <dbReference type="ChEBI" id="CHEBI:66914"/>
        <dbReference type="EC" id="5.1.3.2"/>
    </reaction>
</comment>
<protein>
    <recommendedName>
        <fullName evidence="6">UDP-glucose 4-epimerase</fullName>
        <ecNumber evidence="5">5.1.3.2</ecNumber>
    </recommendedName>
    <alternativeName>
        <fullName evidence="11">Galactowaldenase</fullName>
    </alternativeName>
    <alternativeName>
        <fullName evidence="10">UDP-galactose 4-epimerase</fullName>
    </alternativeName>
</protein>
<evidence type="ECO:0000256" key="9">
    <source>
        <dbReference type="ARBA" id="ARBA00023277"/>
    </source>
</evidence>
<dbReference type="InterPro" id="IPR036291">
    <property type="entry name" value="NAD(P)-bd_dom_sf"/>
</dbReference>
<evidence type="ECO:0000256" key="4">
    <source>
        <dbReference type="ARBA" id="ARBA00007637"/>
    </source>
</evidence>
<evidence type="ECO:0000256" key="1">
    <source>
        <dbReference type="ARBA" id="ARBA00000083"/>
    </source>
</evidence>
<evidence type="ECO:0000259" key="12">
    <source>
        <dbReference type="Pfam" id="PF01370"/>
    </source>
</evidence>
<dbReference type="SUPFAM" id="SSF51735">
    <property type="entry name" value="NAD(P)-binding Rossmann-fold domains"/>
    <property type="match status" value="1"/>
</dbReference>
<name>A0ABY8HA19_9MICC</name>
<comment type="cofactor">
    <cofactor evidence="2">
        <name>NAD(+)</name>
        <dbReference type="ChEBI" id="CHEBI:57540"/>
    </cofactor>
</comment>
<proteinExistence type="inferred from homology"/>
<organism evidence="13 14">
    <name type="scientific">Citricoccus muralis</name>
    <dbReference type="NCBI Taxonomy" id="169134"/>
    <lineage>
        <taxon>Bacteria</taxon>
        <taxon>Bacillati</taxon>
        <taxon>Actinomycetota</taxon>
        <taxon>Actinomycetes</taxon>
        <taxon>Micrococcales</taxon>
        <taxon>Micrococcaceae</taxon>
        <taxon>Citricoccus</taxon>
    </lineage>
</organism>
<dbReference type="NCBIfam" id="TIGR01179">
    <property type="entry name" value="galE"/>
    <property type="match status" value="1"/>
</dbReference>
<dbReference type="GO" id="GO:0003978">
    <property type="term" value="F:UDP-glucose 4-epimerase activity"/>
    <property type="evidence" value="ECO:0007669"/>
    <property type="project" value="UniProtKB-EC"/>
</dbReference>
<evidence type="ECO:0000256" key="11">
    <source>
        <dbReference type="ARBA" id="ARBA00033067"/>
    </source>
</evidence>
<dbReference type="Gene3D" id="3.90.25.10">
    <property type="entry name" value="UDP-galactose 4-epimerase, domain 1"/>
    <property type="match status" value="1"/>
</dbReference>
<dbReference type="RefSeq" id="WP_278159477.1">
    <property type="nucleotide sequence ID" value="NZ_CP121252.1"/>
</dbReference>
<gene>
    <name evidence="13" type="primary">galE</name>
    <name evidence="13" type="ORF">P8192_06555</name>
</gene>
<evidence type="ECO:0000313" key="13">
    <source>
        <dbReference type="EMBL" id="WFP17756.1"/>
    </source>
</evidence>
<dbReference type="Proteomes" id="UP001219037">
    <property type="component" value="Chromosome"/>
</dbReference>
<keyword evidence="7" id="KW-0520">NAD</keyword>
<evidence type="ECO:0000256" key="2">
    <source>
        <dbReference type="ARBA" id="ARBA00001911"/>
    </source>
</evidence>
<dbReference type="PANTHER" id="PTHR43725">
    <property type="entry name" value="UDP-GLUCOSE 4-EPIMERASE"/>
    <property type="match status" value="1"/>
</dbReference>
<dbReference type="Pfam" id="PF01370">
    <property type="entry name" value="Epimerase"/>
    <property type="match status" value="1"/>
</dbReference>
<evidence type="ECO:0000256" key="8">
    <source>
        <dbReference type="ARBA" id="ARBA00023235"/>
    </source>
</evidence>
<dbReference type="InterPro" id="IPR005886">
    <property type="entry name" value="UDP_G4E"/>
</dbReference>
<keyword evidence="8 13" id="KW-0413">Isomerase</keyword>
<keyword evidence="14" id="KW-1185">Reference proteome</keyword>
<evidence type="ECO:0000256" key="6">
    <source>
        <dbReference type="ARBA" id="ARBA00018569"/>
    </source>
</evidence>
<evidence type="ECO:0000256" key="10">
    <source>
        <dbReference type="ARBA" id="ARBA00031367"/>
    </source>
</evidence>
<comment type="pathway">
    <text evidence="3">Carbohydrate metabolism; galactose metabolism.</text>
</comment>
<sequence length="330" mass="35975">MRLLVTGGAGYIGAHFVDQAIERGYSDIVVVDDLSTGMQERLPASVVFEKVDLSGADGVDQLTSLLTEYSIDAVVHFAAKKVVGDSVQQPEYYYRNNVMGTLNLLTAMRFSGTPRFLFSSSAAVYGEPDESVVFEDTPCNPINPYGETKRISELAIANATRAWGLNAVALRYFNVAGAKNALLADTTTTNLMPAIRDRLSNNSSLAVFGDDYETPDGTCVRDYVHVLDLVDAHLVSLEAMERASEGRFDVYNVGTGRGSSVLEVITCFREKAAVDLEYQIVERRAGDPGALTADVHKIYSELSWRARLDLGDIVQSVVEYPPNPYSQSSG</sequence>
<dbReference type="EMBL" id="CP121252">
    <property type="protein sequence ID" value="WFP17756.1"/>
    <property type="molecule type" value="Genomic_DNA"/>
</dbReference>
<keyword evidence="9" id="KW-0119">Carbohydrate metabolism</keyword>
<accession>A0ABY8HA19</accession>
<dbReference type="InterPro" id="IPR001509">
    <property type="entry name" value="Epimerase_deHydtase"/>
</dbReference>
<feature type="domain" description="NAD-dependent epimerase/dehydratase" evidence="12">
    <location>
        <begin position="4"/>
        <end position="254"/>
    </location>
</feature>
<reference evidence="13 14" key="1">
    <citation type="submission" date="2023-04" db="EMBL/GenBank/DDBJ databases">
        <title>Funneling lignin-derived compounds into biodiesel using alkali-halophilic Citricoccus sp. P2.</title>
        <authorList>
            <person name="Luo C.-B."/>
        </authorList>
    </citation>
    <scope>NUCLEOTIDE SEQUENCE [LARGE SCALE GENOMIC DNA]</scope>
    <source>
        <strain evidence="13 14">P2</strain>
    </source>
</reference>
<dbReference type="EC" id="5.1.3.2" evidence="5"/>
<dbReference type="Gene3D" id="3.40.50.720">
    <property type="entry name" value="NAD(P)-binding Rossmann-like Domain"/>
    <property type="match status" value="1"/>
</dbReference>
<evidence type="ECO:0000256" key="5">
    <source>
        <dbReference type="ARBA" id="ARBA00013189"/>
    </source>
</evidence>
<dbReference type="PANTHER" id="PTHR43725:SF53">
    <property type="entry name" value="UDP-ARABINOSE 4-EPIMERASE 1"/>
    <property type="match status" value="1"/>
</dbReference>